<accession>A0A0P1BSQ5</accession>
<evidence type="ECO:0000313" key="1">
    <source>
        <dbReference type="EMBL" id="CEH19471.1"/>
    </source>
</evidence>
<dbReference type="Proteomes" id="UP000054845">
    <property type="component" value="Unassembled WGS sequence"/>
</dbReference>
<evidence type="ECO:0000313" key="2">
    <source>
        <dbReference type="Proteomes" id="UP000054845"/>
    </source>
</evidence>
<sequence>MGTVEPIASLTPRLVDVQGNGETQYSPPRTGCQASHGPWAMLSEFSKLPHRAEQSASVACPAALFWDTM</sequence>
<proteinExistence type="predicted"/>
<dbReference type="EMBL" id="CCYA01000389">
    <property type="protein sequence ID" value="CEH19471.1"/>
    <property type="molecule type" value="Genomic_DNA"/>
</dbReference>
<keyword evidence="2" id="KW-1185">Reference proteome</keyword>
<name>A0A0P1BSQ5_9BASI</name>
<protein>
    <submittedName>
        <fullName evidence="1">Uncharacterized protein</fullName>
    </submittedName>
</protein>
<dbReference type="AlphaFoldDB" id="A0A0P1BSQ5"/>
<organism evidence="1 2">
    <name type="scientific">Ceraceosorus bombacis</name>
    <dbReference type="NCBI Taxonomy" id="401625"/>
    <lineage>
        <taxon>Eukaryota</taxon>
        <taxon>Fungi</taxon>
        <taxon>Dikarya</taxon>
        <taxon>Basidiomycota</taxon>
        <taxon>Ustilaginomycotina</taxon>
        <taxon>Exobasidiomycetes</taxon>
        <taxon>Ceraceosorales</taxon>
        <taxon>Ceraceosoraceae</taxon>
        <taxon>Ceraceosorus</taxon>
    </lineage>
</organism>
<reference evidence="2" key="1">
    <citation type="submission" date="2014-09" db="EMBL/GenBank/DDBJ databases">
        <authorList>
            <person name="Sharma Rahul"/>
            <person name="Thines Marco"/>
        </authorList>
    </citation>
    <scope>NUCLEOTIDE SEQUENCE [LARGE SCALE GENOMIC DNA]</scope>
</reference>